<sequence>MIVLQLMKQVLILN</sequence>
<protein>
    <submittedName>
        <fullName evidence="1">Uncharacterized protein</fullName>
    </submittedName>
</protein>
<accession>A0A0E9TRV0</accession>
<reference evidence="1" key="1">
    <citation type="submission" date="2014-11" db="EMBL/GenBank/DDBJ databases">
        <authorList>
            <person name="Amaro Gonzalez C."/>
        </authorList>
    </citation>
    <scope>NUCLEOTIDE SEQUENCE</scope>
</reference>
<evidence type="ECO:0000313" key="1">
    <source>
        <dbReference type="EMBL" id="JAH56261.1"/>
    </source>
</evidence>
<organism evidence="1">
    <name type="scientific">Anguilla anguilla</name>
    <name type="common">European freshwater eel</name>
    <name type="synonym">Muraena anguilla</name>
    <dbReference type="NCBI Taxonomy" id="7936"/>
    <lineage>
        <taxon>Eukaryota</taxon>
        <taxon>Metazoa</taxon>
        <taxon>Chordata</taxon>
        <taxon>Craniata</taxon>
        <taxon>Vertebrata</taxon>
        <taxon>Euteleostomi</taxon>
        <taxon>Actinopterygii</taxon>
        <taxon>Neopterygii</taxon>
        <taxon>Teleostei</taxon>
        <taxon>Anguilliformes</taxon>
        <taxon>Anguillidae</taxon>
        <taxon>Anguilla</taxon>
    </lineage>
</organism>
<name>A0A0E9TRV0_ANGAN</name>
<dbReference type="EMBL" id="GBXM01052316">
    <property type="protein sequence ID" value="JAH56261.1"/>
    <property type="molecule type" value="Transcribed_RNA"/>
</dbReference>
<proteinExistence type="predicted"/>
<reference evidence="1" key="2">
    <citation type="journal article" date="2015" name="Fish Shellfish Immunol.">
        <title>Early steps in the European eel (Anguilla anguilla)-Vibrio vulnificus interaction in the gills: Role of the RtxA13 toxin.</title>
        <authorList>
            <person name="Callol A."/>
            <person name="Pajuelo D."/>
            <person name="Ebbesson L."/>
            <person name="Teles M."/>
            <person name="MacKenzie S."/>
            <person name="Amaro C."/>
        </authorList>
    </citation>
    <scope>NUCLEOTIDE SEQUENCE</scope>
</reference>